<comment type="caution">
    <text evidence="2">The sequence shown here is derived from an EMBL/GenBank/DDBJ whole genome shotgun (WGS) entry which is preliminary data.</text>
</comment>
<reference evidence="2 3" key="1">
    <citation type="journal article" date="2019" name="Emerg. Microbes Infect.">
        <title>Comprehensive subspecies identification of 175 nontuberculous mycobacteria species based on 7547 genomic profiles.</title>
        <authorList>
            <person name="Matsumoto Y."/>
            <person name="Kinjo T."/>
            <person name="Motooka D."/>
            <person name="Nabeya D."/>
            <person name="Jung N."/>
            <person name="Uechi K."/>
            <person name="Horii T."/>
            <person name="Iida T."/>
            <person name="Fujita J."/>
            <person name="Nakamura S."/>
        </authorList>
    </citation>
    <scope>NUCLEOTIDE SEQUENCE [LARGE SCALE GENOMIC DNA]</scope>
    <source>
        <strain evidence="2 3">JCM 18565</strain>
    </source>
</reference>
<proteinExistence type="predicted"/>
<accession>A0ABQ1CCF4</accession>
<name>A0ABQ1CCF4_9MYCO</name>
<feature type="transmembrane region" description="Helical" evidence="1">
    <location>
        <begin position="61"/>
        <end position="80"/>
    </location>
</feature>
<keyword evidence="1" id="KW-0812">Transmembrane</keyword>
<feature type="transmembrane region" description="Helical" evidence="1">
    <location>
        <begin position="26"/>
        <end position="49"/>
    </location>
</feature>
<sequence length="85" mass="8691">MLVMTTSLAREAVADAAPEPATSCYASAALVLSVVGAVLLGVFCAIAALRQPETHPRGRREAIAALVISAAWVVVAVAVMRGSLM</sequence>
<dbReference type="Proteomes" id="UP000465240">
    <property type="component" value="Unassembled WGS sequence"/>
</dbReference>
<organism evidence="2 3">
    <name type="scientific">Mycobacterium paragordonae</name>
    <dbReference type="NCBI Taxonomy" id="1389713"/>
    <lineage>
        <taxon>Bacteria</taxon>
        <taxon>Bacillati</taxon>
        <taxon>Actinomycetota</taxon>
        <taxon>Actinomycetes</taxon>
        <taxon>Mycobacteriales</taxon>
        <taxon>Mycobacteriaceae</taxon>
        <taxon>Mycobacterium</taxon>
    </lineage>
</organism>
<protein>
    <recommendedName>
        <fullName evidence="4">DUF4190 domain-containing protein</fullName>
    </recommendedName>
</protein>
<evidence type="ECO:0008006" key="4">
    <source>
        <dbReference type="Google" id="ProtNLM"/>
    </source>
</evidence>
<gene>
    <name evidence="2" type="ORF">MPRG_52260</name>
</gene>
<evidence type="ECO:0000313" key="2">
    <source>
        <dbReference type="EMBL" id="GFG81950.1"/>
    </source>
</evidence>
<evidence type="ECO:0000256" key="1">
    <source>
        <dbReference type="SAM" id="Phobius"/>
    </source>
</evidence>
<keyword evidence="1" id="KW-1133">Transmembrane helix</keyword>
<evidence type="ECO:0000313" key="3">
    <source>
        <dbReference type="Proteomes" id="UP000465240"/>
    </source>
</evidence>
<keyword evidence="1" id="KW-0472">Membrane</keyword>
<dbReference type="EMBL" id="BLKX01000001">
    <property type="protein sequence ID" value="GFG81950.1"/>
    <property type="molecule type" value="Genomic_DNA"/>
</dbReference>
<keyword evidence="3" id="KW-1185">Reference proteome</keyword>